<name>A0A817B7E2_BRANA</name>
<feature type="region of interest" description="Disordered" evidence="4">
    <location>
        <begin position="442"/>
        <end position="501"/>
    </location>
</feature>
<dbReference type="Gene3D" id="3.40.395.10">
    <property type="entry name" value="Adenoviral Proteinase, Chain A"/>
    <property type="match status" value="1"/>
</dbReference>
<dbReference type="GO" id="GO:0008234">
    <property type="term" value="F:cysteine-type peptidase activity"/>
    <property type="evidence" value="ECO:0007669"/>
    <property type="project" value="InterPro"/>
</dbReference>
<protein>
    <submittedName>
        <fullName evidence="6">(rape) hypothetical protein</fullName>
    </submittedName>
</protein>
<evidence type="ECO:0000256" key="2">
    <source>
        <dbReference type="ARBA" id="ARBA00022670"/>
    </source>
</evidence>
<gene>
    <name evidence="6" type="ORF">DARMORV10_A04P22180.1</name>
</gene>
<feature type="region of interest" description="Disordered" evidence="4">
    <location>
        <begin position="364"/>
        <end position="383"/>
    </location>
</feature>
<dbReference type="Proteomes" id="UP001295469">
    <property type="component" value="Chromosome A04"/>
</dbReference>
<dbReference type="PANTHER" id="PTHR48449:SF2">
    <property type="entry name" value="UBIQUITIN-LIKE PROTEASE FAMILY PROFILE DOMAIN-CONTAINING PROTEIN"/>
    <property type="match status" value="1"/>
</dbReference>
<dbReference type="Pfam" id="PF02902">
    <property type="entry name" value="Peptidase_C48"/>
    <property type="match status" value="1"/>
</dbReference>
<feature type="compositionally biased region" description="Acidic residues" evidence="4">
    <location>
        <begin position="565"/>
        <end position="575"/>
    </location>
</feature>
<feature type="region of interest" description="Disordered" evidence="4">
    <location>
        <begin position="522"/>
        <end position="640"/>
    </location>
</feature>
<reference evidence="6" key="1">
    <citation type="submission" date="2021-01" db="EMBL/GenBank/DDBJ databases">
        <authorList>
            <consortium name="Genoscope - CEA"/>
            <person name="William W."/>
        </authorList>
    </citation>
    <scope>NUCLEOTIDE SEQUENCE</scope>
</reference>
<feature type="domain" description="Ubiquitin-like protease family profile" evidence="5">
    <location>
        <begin position="755"/>
        <end position="945"/>
    </location>
</feature>
<evidence type="ECO:0000313" key="6">
    <source>
        <dbReference type="EMBL" id="CAF2284092.1"/>
    </source>
</evidence>
<keyword evidence="2" id="KW-0645">Protease</keyword>
<dbReference type="PANTHER" id="PTHR48449">
    <property type="entry name" value="DUF1985 DOMAIN-CONTAINING PROTEIN"/>
    <property type="match status" value="1"/>
</dbReference>
<evidence type="ECO:0000256" key="3">
    <source>
        <dbReference type="ARBA" id="ARBA00022801"/>
    </source>
</evidence>
<evidence type="ECO:0000259" key="5">
    <source>
        <dbReference type="PROSITE" id="PS50600"/>
    </source>
</evidence>
<sequence length="980" mass="108547">MDHSDESLPPLPLPPRMFALGEEPEGVRVTPYHKPTSIRKILNALGPDEVRRIKETPFGKLVEIADKPPYSGRFGRFLISRQLKVGKKNEVWFIFAGKPVRFSIREFALVTGLNCRNFPPRTKKKSSKNLIEKPYWGELFGSMREVPVSYVISMLKKKTVADTETRIKYALLALLSAVILPTSHNPKILEQHAEKIKDIDQFLAYPWGRVSFEMLISSIKERDEVSLSQKTIALKGFVLSIQLVLIEATPSLTRVVQSGSSSGSELDCEDDDDFVDDDTERKKCINPARVRDIDSSSKTHVVSIISDGVELDNVEDENHIPGDEEDILVANLEKCIHDGFSFRKSHFLGGATLADVIRMREEAAKENNTRKKNKRSVNANSSDAADPDYVVSILKSSLSADLCRMEEEIKNLGQMFTKSQSQMRSYIQDMFDTFQRNISNMIPTPSSGRHADPPHAQQAETTFSREKTTTEPNPGAPPNVPVATASHKRNKSTGRTGHFDPCGTIQDAIHFADHVAPLSGDVNMGDGSLNEEGSPEKCNDGNNDLNPREEQVHPAYSSADGEAREAEEEDPEDAVDMINSPPLTQPAPLDLTEHANITTAGTGGSHAESAKVTSSTSSDSNPPTPNVIPQPSSCLDNAQSNLAFPKPTFSLGLTQEERYLSKTDLVDADESLEEGASISLNDDQEPFPANRKSKRQKVVPRSLVGDYQCDKRFLTRAWEAHVNAIHRGPVIDYAAKAGALAEKLQKEFVIDVSGQSLDSSDLSAILARSSHLTAKVMDVLIHHTRSLIEALSEERQPSSVVLLDTRFVSLLSETFVKFSKCAKKESYRFPAALLQYLCVGCPITEATRIYFPFNFDKKHWVGVCLDCSLSKVVVLDCNTSLRTDGMINKEIRPISEMFPFLLRRAARQVFSKNPKALTIERPRIVPQNHTHFDSGFTSILLIQAHAVAGLDLCKCITPDVLDVEAQKTAVIVYEENVGVL</sequence>
<proteinExistence type="inferred from homology"/>
<dbReference type="SUPFAM" id="SSF54001">
    <property type="entry name" value="Cysteine proteinases"/>
    <property type="match status" value="1"/>
</dbReference>
<dbReference type="Pfam" id="PF09331">
    <property type="entry name" value="DUF1985"/>
    <property type="match status" value="1"/>
</dbReference>
<dbReference type="GO" id="GO:0006508">
    <property type="term" value="P:proteolysis"/>
    <property type="evidence" value="ECO:0007669"/>
    <property type="project" value="UniProtKB-KW"/>
</dbReference>
<keyword evidence="3" id="KW-0378">Hydrolase</keyword>
<accession>A0A817B7E2</accession>
<dbReference type="PROSITE" id="PS50600">
    <property type="entry name" value="ULP_PROTEASE"/>
    <property type="match status" value="1"/>
</dbReference>
<organism evidence="6">
    <name type="scientific">Brassica napus</name>
    <name type="common">Rape</name>
    <dbReference type="NCBI Taxonomy" id="3708"/>
    <lineage>
        <taxon>Eukaryota</taxon>
        <taxon>Viridiplantae</taxon>
        <taxon>Streptophyta</taxon>
        <taxon>Embryophyta</taxon>
        <taxon>Tracheophyta</taxon>
        <taxon>Spermatophyta</taxon>
        <taxon>Magnoliopsida</taxon>
        <taxon>eudicotyledons</taxon>
        <taxon>Gunneridae</taxon>
        <taxon>Pentapetalae</taxon>
        <taxon>rosids</taxon>
        <taxon>malvids</taxon>
        <taxon>Brassicales</taxon>
        <taxon>Brassicaceae</taxon>
        <taxon>Brassiceae</taxon>
        <taxon>Brassica</taxon>
    </lineage>
</organism>
<dbReference type="InterPro" id="IPR015410">
    <property type="entry name" value="DUF1985"/>
</dbReference>
<comment type="similarity">
    <text evidence="1">Belongs to the peptidase C48 family.</text>
</comment>
<dbReference type="InterPro" id="IPR038765">
    <property type="entry name" value="Papain-like_cys_pep_sf"/>
</dbReference>
<dbReference type="InterPro" id="IPR003653">
    <property type="entry name" value="Peptidase_C48_C"/>
</dbReference>
<dbReference type="EMBL" id="HG994358">
    <property type="protein sequence ID" value="CAF2284092.1"/>
    <property type="molecule type" value="Genomic_DNA"/>
</dbReference>
<evidence type="ECO:0000256" key="1">
    <source>
        <dbReference type="ARBA" id="ARBA00005234"/>
    </source>
</evidence>
<feature type="compositionally biased region" description="Polar residues" evidence="4">
    <location>
        <begin position="629"/>
        <end position="640"/>
    </location>
</feature>
<dbReference type="AlphaFoldDB" id="A0A817B7E2"/>
<feature type="region of interest" description="Disordered" evidence="4">
    <location>
        <begin position="675"/>
        <end position="695"/>
    </location>
</feature>
<evidence type="ECO:0000256" key="4">
    <source>
        <dbReference type="SAM" id="MobiDB-lite"/>
    </source>
</evidence>